<evidence type="ECO:0000313" key="2">
    <source>
        <dbReference type="EMBL" id="KAF9663017.1"/>
    </source>
</evidence>
<keyword evidence="1" id="KW-1133">Transmembrane helix</keyword>
<feature type="transmembrane region" description="Helical" evidence="1">
    <location>
        <begin position="17"/>
        <end position="37"/>
    </location>
</feature>
<accession>A0A835J1U0</accession>
<reference evidence="2 3" key="1">
    <citation type="submission" date="2020-10" db="EMBL/GenBank/DDBJ databases">
        <title>Plant Genome Project.</title>
        <authorList>
            <person name="Zhang R.-G."/>
        </authorList>
    </citation>
    <scope>NUCLEOTIDE SEQUENCE [LARGE SCALE GENOMIC DNA]</scope>
    <source>
        <strain evidence="2">FAFU-HL-1</strain>
        <tissue evidence="2">Leaf</tissue>
    </source>
</reference>
<protein>
    <submittedName>
        <fullName evidence="2">Uncharacterized protein</fullName>
    </submittedName>
</protein>
<gene>
    <name evidence="2" type="ORF">SADUNF_Sadunf18G0114500</name>
</gene>
<sequence>MRKIGSSSAEDIPAMQYVFLDGVMLCCYGCFVGKMVFDGKKIGPHSEKDLFALEGCTLQYSFPSASGFFYLCNKCEADPSCSVSCPFDDSQVYKVGSLNWTNRFVSLRDQPHLPDPIQKTKTSSF</sequence>
<keyword evidence="1" id="KW-0472">Membrane</keyword>
<keyword evidence="3" id="KW-1185">Reference proteome</keyword>
<dbReference type="AlphaFoldDB" id="A0A835J1U0"/>
<comment type="caution">
    <text evidence="2">The sequence shown here is derived from an EMBL/GenBank/DDBJ whole genome shotgun (WGS) entry which is preliminary data.</text>
</comment>
<keyword evidence="1" id="KW-0812">Transmembrane</keyword>
<name>A0A835J1U0_9ROSI</name>
<proteinExistence type="predicted"/>
<dbReference type="Proteomes" id="UP000657918">
    <property type="component" value="Unassembled WGS sequence"/>
</dbReference>
<evidence type="ECO:0000313" key="3">
    <source>
        <dbReference type="Proteomes" id="UP000657918"/>
    </source>
</evidence>
<organism evidence="2 3">
    <name type="scientific">Salix dunnii</name>
    <dbReference type="NCBI Taxonomy" id="1413687"/>
    <lineage>
        <taxon>Eukaryota</taxon>
        <taxon>Viridiplantae</taxon>
        <taxon>Streptophyta</taxon>
        <taxon>Embryophyta</taxon>
        <taxon>Tracheophyta</taxon>
        <taxon>Spermatophyta</taxon>
        <taxon>Magnoliopsida</taxon>
        <taxon>eudicotyledons</taxon>
        <taxon>Gunneridae</taxon>
        <taxon>Pentapetalae</taxon>
        <taxon>rosids</taxon>
        <taxon>fabids</taxon>
        <taxon>Malpighiales</taxon>
        <taxon>Salicaceae</taxon>
        <taxon>Saliceae</taxon>
        <taxon>Salix</taxon>
    </lineage>
</organism>
<evidence type="ECO:0000256" key="1">
    <source>
        <dbReference type="SAM" id="Phobius"/>
    </source>
</evidence>
<dbReference type="EMBL" id="JADGMS010000018">
    <property type="protein sequence ID" value="KAF9663017.1"/>
    <property type="molecule type" value="Genomic_DNA"/>
</dbReference>